<name>A0A7L5E2H9_9SPHI</name>
<evidence type="ECO:0000256" key="1">
    <source>
        <dbReference type="ARBA" id="ARBA00022741"/>
    </source>
</evidence>
<keyword evidence="2" id="KW-0067">ATP-binding</keyword>
<evidence type="ECO:0000313" key="5">
    <source>
        <dbReference type="EMBL" id="QJD96637.1"/>
    </source>
</evidence>
<gene>
    <name evidence="5" type="ORF">HH214_12475</name>
</gene>
<keyword evidence="6" id="KW-1185">Reference proteome</keyword>
<dbReference type="GO" id="GO:0006298">
    <property type="term" value="P:mismatch repair"/>
    <property type="evidence" value="ECO:0007669"/>
    <property type="project" value="InterPro"/>
</dbReference>
<dbReference type="SUPFAM" id="SSF52540">
    <property type="entry name" value="P-loop containing nucleoside triphosphate hydrolases"/>
    <property type="match status" value="1"/>
</dbReference>
<dbReference type="Gene3D" id="1.10.1420.10">
    <property type="match status" value="1"/>
</dbReference>
<dbReference type="GO" id="GO:0005524">
    <property type="term" value="F:ATP binding"/>
    <property type="evidence" value="ECO:0007669"/>
    <property type="project" value="UniProtKB-KW"/>
</dbReference>
<dbReference type="SUPFAM" id="SSF48334">
    <property type="entry name" value="DNA repair protein MutS, domain III"/>
    <property type="match status" value="1"/>
</dbReference>
<dbReference type="PANTHER" id="PTHR11361:SF34">
    <property type="entry name" value="DNA MISMATCH REPAIR PROTEIN MSH1, MITOCHONDRIAL"/>
    <property type="match status" value="1"/>
</dbReference>
<evidence type="ECO:0000256" key="3">
    <source>
        <dbReference type="ARBA" id="ARBA00023125"/>
    </source>
</evidence>
<dbReference type="SMART" id="SM00534">
    <property type="entry name" value="MUTSac"/>
    <property type="match status" value="1"/>
</dbReference>
<dbReference type="Pfam" id="PF00488">
    <property type="entry name" value="MutS_V"/>
    <property type="match status" value="1"/>
</dbReference>
<evidence type="ECO:0000256" key="2">
    <source>
        <dbReference type="ARBA" id="ARBA00022840"/>
    </source>
</evidence>
<accession>A0A7L5E2H9</accession>
<evidence type="ECO:0000259" key="4">
    <source>
        <dbReference type="SMART" id="SM00534"/>
    </source>
</evidence>
<dbReference type="KEGG" id="mrob:HH214_12475"/>
<keyword evidence="3" id="KW-0238">DNA-binding</keyword>
<sequence length="448" mass="50916">MAFDVDQQTRNDLAITAAYGDTASIMSLFKPRTLGGRLVLADWFDAPLHDANLINERLEFIRYLQQTGTEASFHKDDLDFIEHYLKQDNYPQKVSSYQAVKSYAQHLLKPSAEYYVITRGIQLLLNLISTLNQYFATFEVQHHSPAIGLRYKTFLNETLSQPNFAAIMPLLILKKLNALQIQECDYVFRYQGREAIKTLLNMVYQLDVFSAVAHTAEQLNFSYPIIKSDADSCLILNGLFHPLIKSPIRNDITFNAEHNVCFVTGANMAGKSTLLKSIAVCVLLVHIGFPVPATSMQTSVFNGLITTINLADNLVQGYSHFYSEVIRVKQVAQKIKQRGKLVVVFDELFRGTNVKDAYDSSLAIIQAFAKIRNCIFIISTHITEVAYELKKLNNISFRYMETKMQEGVPTYSYQLQNGITDERLGYWIVQNEKIIEIIENSSPQDKTV</sequence>
<proteinExistence type="predicted"/>
<dbReference type="InterPro" id="IPR000432">
    <property type="entry name" value="DNA_mismatch_repair_MutS_C"/>
</dbReference>
<dbReference type="AlphaFoldDB" id="A0A7L5E2H9"/>
<feature type="domain" description="DNA mismatch repair proteins mutS family" evidence="4">
    <location>
        <begin position="258"/>
        <end position="443"/>
    </location>
</feature>
<reference evidence="5 6" key="1">
    <citation type="submission" date="2020-04" db="EMBL/GenBank/DDBJ databases">
        <title>Genome sequencing of novel species.</title>
        <authorList>
            <person name="Heo J."/>
            <person name="Kim S.-J."/>
            <person name="Kim J.-S."/>
            <person name="Hong S.-B."/>
            <person name="Kwon S.-W."/>
        </authorList>
    </citation>
    <scope>NUCLEOTIDE SEQUENCE [LARGE SCALE GENOMIC DNA]</scope>
    <source>
        <strain evidence="5 6">F39-2</strain>
    </source>
</reference>
<dbReference type="GO" id="GO:0140664">
    <property type="term" value="F:ATP-dependent DNA damage sensor activity"/>
    <property type="evidence" value="ECO:0007669"/>
    <property type="project" value="InterPro"/>
</dbReference>
<dbReference type="RefSeq" id="WP_169608138.1">
    <property type="nucleotide sequence ID" value="NZ_CP051682.1"/>
</dbReference>
<dbReference type="InterPro" id="IPR045076">
    <property type="entry name" value="MutS"/>
</dbReference>
<organism evidence="5 6">
    <name type="scientific">Mucilaginibacter robiniae</name>
    <dbReference type="NCBI Taxonomy" id="2728022"/>
    <lineage>
        <taxon>Bacteria</taxon>
        <taxon>Pseudomonadati</taxon>
        <taxon>Bacteroidota</taxon>
        <taxon>Sphingobacteriia</taxon>
        <taxon>Sphingobacteriales</taxon>
        <taxon>Sphingobacteriaceae</taxon>
        <taxon>Mucilaginibacter</taxon>
    </lineage>
</organism>
<dbReference type="InterPro" id="IPR027417">
    <property type="entry name" value="P-loop_NTPase"/>
</dbReference>
<evidence type="ECO:0000313" key="6">
    <source>
        <dbReference type="Proteomes" id="UP000503278"/>
    </source>
</evidence>
<keyword evidence="1" id="KW-0547">Nucleotide-binding</keyword>
<dbReference type="GO" id="GO:0030983">
    <property type="term" value="F:mismatched DNA binding"/>
    <property type="evidence" value="ECO:0007669"/>
    <property type="project" value="InterPro"/>
</dbReference>
<dbReference type="Proteomes" id="UP000503278">
    <property type="component" value="Chromosome"/>
</dbReference>
<dbReference type="EMBL" id="CP051682">
    <property type="protein sequence ID" value="QJD96637.1"/>
    <property type="molecule type" value="Genomic_DNA"/>
</dbReference>
<dbReference type="PANTHER" id="PTHR11361">
    <property type="entry name" value="DNA MISMATCH REPAIR PROTEIN MUTS FAMILY MEMBER"/>
    <property type="match status" value="1"/>
</dbReference>
<dbReference type="Gene3D" id="3.40.50.300">
    <property type="entry name" value="P-loop containing nucleotide triphosphate hydrolases"/>
    <property type="match status" value="1"/>
</dbReference>
<dbReference type="InterPro" id="IPR036187">
    <property type="entry name" value="DNA_mismatch_repair_MutS_sf"/>
</dbReference>
<protein>
    <submittedName>
        <fullName evidence="5">DNA mismatch repair protein</fullName>
    </submittedName>
</protein>